<evidence type="ECO:0000313" key="2">
    <source>
        <dbReference type="EMBL" id="UJG41770.1"/>
    </source>
</evidence>
<dbReference type="Proteomes" id="UP001201020">
    <property type="component" value="Chromosome"/>
</dbReference>
<feature type="domain" description="Polymerase nucleotidyl transferase" evidence="1">
    <location>
        <begin position="13"/>
        <end position="73"/>
    </location>
</feature>
<dbReference type="InterPro" id="IPR043519">
    <property type="entry name" value="NT_sf"/>
</dbReference>
<dbReference type="AlphaFoldDB" id="A0A9Y1FLV6"/>
<reference evidence="2" key="1">
    <citation type="journal article" date="2022" name="Nat. Microbiol.">
        <title>Unique mobile elements and scalable gene flow at the prokaryote-eukaryote boundary revealed by circularized Asgard archaea genomes.</title>
        <authorList>
            <person name="Wu F."/>
            <person name="Speth D.R."/>
            <person name="Philosof A."/>
            <person name="Cremiere A."/>
            <person name="Narayanan A."/>
            <person name="Barco R.A."/>
            <person name="Connon S.A."/>
            <person name="Amend J.P."/>
            <person name="Antoshechkin I.A."/>
            <person name="Orphan V.J."/>
        </authorList>
    </citation>
    <scope>NUCLEOTIDE SEQUENCE</scope>
    <source>
        <strain evidence="2">PM71</strain>
    </source>
</reference>
<dbReference type="Gene3D" id="3.30.460.10">
    <property type="entry name" value="Beta Polymerase, domain 2"/>
    <property type="match status" value="1"/>
</dbReference>
<dbReference type="Pfam" id="PF01909">
    <property type="entry name" value="NTP_transf_2"/>
    <property type="match status" value="1"/>
</dbReference>
<proteinExistence type="predicted"/>
<dbReference type="EMBL" id="CP084166">
    <property type="protein sequence ID" value="UJG41770.1"/>
    <property type="molecule type" value="Genomic_DNA"/>
</dbReference>
<organism evidence="2">
    <name type="scientific">Candidatus Heimdallarchaeum aukensis</name>
    <dbReference type="NCBI Taxonomy" id="2876573"/>
    <lineage>
        <taxon>Archaea</taxon>
        <taxon>Promethearchaeati</taxon>
        <taxon>Candidatus Heimdallarchaeota</taxon>
        <taxon>Candidatus Heimdallarchaeia (ex Rinke et al. 2021) (nom. nud.)</taxon>
        <taxon>Candidatus Heimdallarchaeales</taxon>
        <taxon>Candidatus Heimdallarchaeaceae</taxon>
        <taxon>Candidatus Heimdallarchaeum</taxon>
    </lineage>
</organism>
<evidence type="ECO:0000259" key="1">
    <source>
        <dbReference type="Pfam" id="PF01909"/>
    </source>
</evidence>
<gene>
    <name evidence="2" type="ORF">K9W45_04720</name>
</gene>
<dbReference type="SUPFAM" id="SSF81301">
    <property type="entry name" value="Nucleotidyltransferase"/>
    <property type="match status" value="1"/>
</dbReference>
<protein>
    <submittedName>
        <fullName evidence="2">Nucleotidyltransferase domain-containing protein</fullName>
    </submittedName>
</protein>
<dbReference type="InterPro" id="IPR002934">
    <property type="entry name" value="Polymerase_NTP_transf_dom"/>
</dbReference>
<sequence length="241" mass="27211">MGFTRDEYQSLIDEFSKDIKEQLEKEVKSLLLVGSVVDNVHIAGESDCDFLVIIDEKFATKNKWEKTISKLGKIITKYLEDPLFASLIDVKVLEASSISSLPATQILLAQKGRELIGKNPFSALKVTEDAIKESARAMGTEFYNQMKDLVLYPPEDEYQAIYMTVDAVLGCACAFMYYNGETEFYRSNVQDLIKEKYADNLPSEVVHTCFKLRLGSQNVDKSNLISEALTFCQEAYKAMSK</sequence>
<accession>A0A9Y1FLV6</accession>
<name>A0A9Y1FLV6_9ARCH</name>
<dbReference type="GO" id="GO:0016779">
    <property type="term" value="F:nucleotidyltransferase activity"/>
    <property type="evidence" value="ECO:0007669"/>
    <property type="project" value="InterPro"/>
</dbReference>